<dbReference type="Proteomes" id="UP001163321">
    <property type="component" value="Chromosome 8"/>
</dbReference>
<reference evidence="1 2" key="1">
    <citation type="journal article" date="2022" name="bioRxiv">
        <title>The genome of the oomycete Peronosclerospora sorghi, a cosmopolitan pathogen of maize and sorghum, is inflated with dispersed pseudogenes.</title>
        <authorList>
            <person name="Fletcher K."/>
            <person name="Martin F."/>
            <person name="Isakeit T."/>
            <person name="Cavanaugh K."/>
            <person name="Magill C."/>
            <person name="Michelmore R."/>
        </authorList>
    </citation>
    <scope>NUCLEOTIDE SEQUENCE [LARGE SCALE GENOMIC DNA]</scope>
    <source>
        <strain evidence="1">P6</strain>
    </source>
</reference>
<organism evidence="1 2">
    <name type="scientific">Peronosclerospora sorghi</name>
    <dbReference type="NCBI Taxonomy" id="230839"/>
    <lineage>
        <taxon>Eukaryota</taxon>
        <taxon>Sar</taxon>
        <taxon>Stramenopiles</taxon>
        <taxon>Oomycota</taxon>
        <taxon>Peronosporomycetes</taxon>
        <taxon>Peronosporales</taxon>
        <taxon>Peronosporaceae</taxon>
        <taxon>Peronosclerospora</taxon>
    </lineage>
</organism>
<evidence type="ECO:0000313" key="2">
    <source>
        <dbReference type="Proteomes" id="UP001163321"/>
    </source>
</evidence>
<keyword evidence="2" id="KW-1185">Reference proteome</keyword>
<name>A0ACC0VLM5_9STRA</name>
<sequence length="108" mass="12753">MPESKKIPWKCPRWLLDVPIVKETLEHTLEKLFQRIRLFPGSNTEALLDEHKRANRNFIRQLQRELKNKDEDRRKELQRELSIAKAMHSSCPSDATSAKMDTEKAELL</sequence>
<comment type="caution">
    <text evidence="1">The sequence shown here is derived from an EMBL/GenBank/DDBJ whole genome shotgun (WGS) entry which is preliminary data.</text>
</comment>
<proteinExistence type="predicted"/>
<dbReference type="EMBL" id="CM047587">
    <property type="protein sequence ID" value="KAI9906763.1"/>
    <property type="molecule type" value="Genomic_DNA"/>
</dbReference>
<evidence type="ECO:0000313" key="1">
    <source>
        <dbReference type="EMBL" id="KAI9906763.1"/>
    </source>
</evidence>
<gene>
    <name evidence="1" type="ORF">PsorP6_004380</name>
</gene>
<accession>A0ACC0VLM5</accession>
<protein>
    <submittedName>
        <fullName evidence="1">Uncharacterized protein</fullName>
    </submittedName>
</protein>